<dbReference type="Gene3D" id="2.30.30.850">
    <property type="match status" value="1"/>
</dbReference>
<accession>A0AAW2R0D3</accession>
<dbReference type="EMBL" id="JACGWJ010000014">
    <property type="protein sequence ID" value="KAL0373294.1"/>
    <property type="molecule type" value="Genomic_DNA"/>
</dbReference>
<proteinExistence type="predicted"/>
<evidence type="ECO:0000313" key="1">
    <source>
        <dbReference type="EMBL" id="KAL0373294.1"/>
    </source>
</evidence>
<name>A0AAW2R0D3_SESRA</name>
<protein>
    <submittedName>
        <fullName evidence="1">Uncharacterized protein</fullName>
    </submittedName>
</protein>
<comment type="caution">
    <text evidence="1">The sequence shown here is derived from an EMBL/GenBank/DDBJ whole genome shotgun (WGS) entry which is preliminary data.</text>
</comment>
<reference evidence="1" key="2">
    <citation type="journal article" date="2024" name="Plant">
        <title>Genomic evolution and insights into agronomic trait innovations of Sesamum species.</title>
        <authorList>
            <person name="Miao H."/>
            <person name="Wang L."/>
            <person name="Qu L."/>
            <person name="Liu H."/>
            <person name="Sun Y."/>
            <person name="Le M."/>
            <person name="Wang Q."/>
            <person name="Wei S."/>
            <person name="Zheng Y."/>
            <person name="Lin W."/>
            <person name="Duan Y."/>
            <person name="Cao H."/>
            <person name="Xiong S."/>
            <person name="Wang X."/>
            <person name="Wei L."/>
            <person name="Li C."/>
            <person name="Ma Q."/>
            <person name="Ju M."/>
            <person name="Zhao R."/>
            <person name="Li G."/>
            <person name="Mu C."/>
            <person name="Tian Q."/>
            <person name="Mei H."/>
            <person name="Zhang T."/>
            <person name="Gao T."/>
            <person name="Zhang H."/>
        </authorList>
    </citation>
    <scope>NUCLEOTIDE SEQUENCE</scope>
    <source>
        <strain evidence="1">G02</strain>
    </source>
</reference>
<dbReference type="AlphaFoldDB" id="A0AAW2R0D3"/>
<sequence length="133" mass="15033">MDESPRLEHRVSERVGSMCADLLGPLDIGEGTQRIMGYDPGSNQDGSTFDLTTIKEKRDQACARIFHHKCLMMKSNNHKVKSRNFQVGDLVLKKVHISKYVGRLGPEWEGPYKVVKVKKGTYKLSNMEGQDLP</sequence>
<gene>
    <name evidence="1" type="ORF">Sradi_3245100</name>
</gene>
<organism evidence="1">
    <name type="scientific">Sesamum radiatum</name>
    <name type="common">Black benniseed</name>
    <dbReference type="NCBI Taxonomy" id="300843"/>
    <lineage>
        <taxon>Eukaryota</taxon>
        <taxon>Viridiplantae</taxon>
        <taxon>Streptophyta</taxon>
        <taxon>Embryophyta</taxon>
        <taxon>Tracheophyta</taxon>
        <taxon>Spermatophyta</taxon>
        <taxon>Magnoliopsida</taxon>
        <taxon>eudicotyledons</taxon>
        <taxon>Gunneridae</taxon>
        <taxon>Pentapetalae</taxon>
        <taxon>asterids</taxon>
        <taxon>lamiids</taxon>
        <taxon>Lamiales</taxon>
        <taxon>Pedaliaceae</taxon>
        <taxon>Sesamum</taxon>
    </lineage>
</organism>
<reference evidence="1" key="1">
    <citation type="submission" date="2020-06" db="EMBL/GenBank/DDBJ databases">
        <authorList>
            <person name="Li T."/>
            <person name="Hu X."/>
            <person name="Zhang T."/>
            <person name="Song X."/>
            <person name="Zhang H."/>
            <person name="Dai N."/>
            <person name="Sheng W."/>
            <person name="Hou X."/>
            <person name="Wei L."/>
        </authorList>
    </citation>
    <scope>NUCLEOTIDE SEQUENCE</scope>
    <source>
        <strain evidence="1">G02</strain>
        <tissue evidence="1">Leaf</tissue>
    </source>
</reference>